<keyword evidence="2" id="KW-1185">Reference proteome</keyword>
<dbReference type="Gene3D" id="1.10.390.10">
    <property type="entry name" value="Neutral Protease Domain 2"/>
    <property type="match status" value="1"/>
</dbReference>
<organism evidence="1 2">
    <name type="scientific">Paenibacillus apii</name>
    <dbReference type="NCBI Taxonomy" id="1850370"/>
    <lineage>
        <taxon>Bacteria</taxon>
        <taxon>Bacillati</taxon>
        <taxon>Bacillota</taxon>
        <taxon>Bacilli</taxon>
        <taxon>Bacillales</taxon>
        <taxon>Paenibacillaceae</taxon>
        <taxon>Paenibacillus</taxon>
    </lineage>
</organism>
<dbReference type="SUPFAM" id="SSF55486">
    <property type="entry name" value="Metalloproteases ('zincins'), catalytic domain"/>
    <property type="match status" value="1"/>
</dbReference>
<dbReference type="RefSeq" id="WP_165098996.1">
    <property type="nucleotide sequence ID" value="NZ_JAAKGU010000005.1"/>
</dbReference>
<gene>
    <name evidence="1" type="ORF">G5B47_13785</name>
</gene>
<dbReference type="EMBL" id="JAAKGU010000005">
    <property type="protein sequence ID" value="NGM83488.1"/>
    <property type="molecule type" value="Genomic_DNA"/>
</dbReference>
<evidence type="ECO:0000313" key="1">
    <source>
        <dbReference type="EMBL" id="NGM83488.1"/>
    </source>
</evidence>
<proteinExistence type="predicted"/>
<dbReference type="InterPro" id="IPR027268">
    <property type="entry name" value="Peptidase_M4/M1_CTD_sf"/>
</dbReference>
<dbReference type="Proteomes" id="UP000480151">
    <property type="component" value="Unassembled WGS sequence"/>
</dbReference>
<protein>
    <submittedName>
        <fullName evidence="1">M1 family metallopeptidase</fullName>
    </submittedName>
</protein>
<sequence length="386" mass="44563">MDVMSWIKLNVDTTHNKIDVIVKFIFSRNINETFSFGLGNMLEVYDISCNQFPCTWETKDDLELPFRLGLQQISVDLPMECNVIELRYSGKVNGWSTNIGPDCVMLNYYSAWYPIFLTKTRIKFNVEIDGLHGFQLVNSTYDEDKRVWIYGTTCFDCNILALANGGLTVRTMNDVTIYIHTGPSFDRDNEFEIARIAEEIIKFFSTSLFQTKITKTFNLVIGVTSMIEGETIGYCRNNLIVMGSIEVVNSEVARLFAHEMAHFWCHGADSSTWEDWLNETFAEHSALLFIEDKYGEEAYNNRIRYHNEEADAAPAIRTPDGRRPHGVHSKGTVMIQNLRKLYGRDKVFELIRIFEVLNPKTTDQFVTEVRNKFGDEISNYIFKHIT</sequence>
<accession>A0A6M1PLZ5</accession>
<dbReference type="AlphaFoldDB" id="A0A6M1PLZ5"/>
<evidence type="ECO:0000313" key="2">
    <source>
        <dbReference type="Proteomes" id="UP000480151"/>
    </source>
</evidence>
<reference evidence="1 2" key="1">
    <citation type="submission" date="2020-02" db="EMBL/GenBank/DDBJ databases">
        <authorList>
            <person name="Gao J."/>
            <person name="Sun J."/>
        </authorList>
    </citation>
    <scope>NUCLEOTIDE SEQUENCE [LARGE SCALE GENOMIC DNA]</scope>
    <source>
        <strain evidence="1 2">7124</strain>
    </source>
</reference>
<name>A0A6M1PLZ5_9BACL</name>
<comment type="caution">
    <text evidence="1">The sequence shown here is derived from an EMBL/GenBank/DDBJ whole genome shotgun (WGS) entry which is preliminary data.</text>
</comment>